<gene>
    <name evidence="3" type="ORF">THFILI_05650</name>
</gene>
<proteinExistence type="predicted"/>
<dbReference type="GO" id="GO:0020037">
    <property type="term" value="F:heme binding"/>
    <property type="evidence" value="ECO:0007669"/>
    <property type="project" value="InterPro"/>
</dbReference>
<reference evidence="3 4" key="1">
    <citation type="journal article" date="2015" name="Genome Announc.">
        <title>Draft Genome Sequence of the Thermophile Thermus filiformis ATCC 43280, Producer of Carotenoid-(Di)glucoside-Branched Fatty Acid (Di)esters and Source of Hyperthermostable Enzymes of Biotechnological Interest.</title>
        <authorList>
            <person name="Mandelli F."/>
            <person name="Oliveira Ramires B."/>
            <person name="Couger M.B."/>
            <person name="Paixao D.A."/>
            <person name="Camilo C.M."/>
            <person name="Polikarpov I."/>
            <person name="Prade R."/>
            <person name="Riano-Pachon D.M."/>
            <person name="Squina F.M."/>
        </authorList>
    </citation>
    <scope>NUCLEOTIDE SEQUENCE [LARGE SCALE GENOMIC DNA]</scope>
    <source>
        <strain evidence="3 4">ATCC 43280</strain>
    </source>
</reference>
<dbReference type="STRING" id="276.THFILI_05650"/>
<comment type="caution">
    <text evidence="3">The sequence shown here is derived from an EMBL/GenBank/DDBJ whole genome shotgun (WGS) entry which is preliminary data.</text>
</comment>
<organism evidence="3 4">
    <name type="scientific">Thermus filiformis</name>
    <dbReference type="NCBI Taxonomy" id="276"/>
    <lineage>
        <taxon>Bacteria</taxon>
        <taxon>Thermotogati</taxon>
        <taxon>Deinococcota</taxon>
        <taxon>Deinococci</taxon>
        <taxon>Thermales</taxon>
        <taxon>Thermaceae</taxon>
        <taxon>Thermus</taxon>
    </lineage>
</organism>
<dbReference type="GO" id="GO:0046872">
    <property type="term" value="F:metal ion binding"/>
    <property type="evidence" value="ECO:0007669"/>
    <property type="project" value="UniProtKB-KW"/>
</dbReference>
<sequence>MMKRALIGILALALGVAVAQAPKVDGKIGAGEYQKTFKHEKSGFVLYWSVVGDTLYLGLQAESKGWVGIGFLAEKTDKKKGADEYLFYMQDGKLVALDLYQTKRTGRPVPDEEEGGKNSILSAAATYEGNRWTVEFSRKLKTGEPTDVEIVPGKKILVLLAYAGKMDPKEEHKKTERWYLEDFAF</sequence>
<dbReference type="PATRIC" id="fig|276.5.peg.937"/>
<dbReference type="PROSITE" id="PS50836">
    <property type="entry name" value="DOMON"/>
    <property type="match status" value="1"/>
</dbReference>
<dbReference type="AlphaFoldDB" id="A0A0A2WVC2"/>
<dbReference type="InterPro" id="IPR005018">
    <property type="entry name" value="DOMON_domain"/>
</dbReference>
<feature type="signal peptide" evidence="1">
    <location>
        <begin position="1"/>
        <end position="21"/>
    </location>
</feature>
<keyword evidence="4" id="KW-1185">Reference proteome</keyword>
<feature type="chain" id="PRO_5002007806" evidence="1">
    <location>
        <begin position="22"/>
        <end position="185"/>
    </location>
</feature>
<dbReference type="EMBL" id="JPSL02000038">
    <property type="protein sequence ID" value="KGQ22245.1"/>
    <property type="molecule type" value="Genomic_DNA"/>
</dbReference>
<name>A0A0A2WVC2_THEFI</name>
<evidence type="ECO:0000313" key="4">
    <source>
        <dbReference type="Proteomes" id="UP000030364"/>
    </source>
</evidence>
<dbReference type="Proteomes" id="UP000030364">
    <property type="component" value="Unassembled WGS sequence"/>
</dbReference>
<evidence type="ECO:0000313" key="3">
    <source>
        <dbReference type="EMBL" id="KGQ22245.1"/>
    </source>
</evidence>
<dbReference type="Gene3D" id="2.60.40.1190">
    <property type="match status" value="1"/>
</dbReference>
<dbReference type="InterPro" id="IPR045266">
    <property type="entry name" value="DOH_DOMON"/>
</dbReference>
<protein>
    <submittedName>
        <fullName evidence="3">DOMON domain protein</fullName>
    </submittedName>
</protein>
<keyword evidence="1" id="KW-0732">Signal</keyword>
<dbReference type="Pfam" id="PF03351">
    <property type="entry name" value="DOMON"/>
    <property type="match status" value="1"/>
</dbReference>
<evidence type="ECO:0000259" key="2">
    <source>
        <dbReference type="PROSITE" id="PS50836"/>
    </source>
</evidence>
<evidence type="ECO:0000256" key="1">
    <source>
        <dbReference type="SAM" id="SignalP"/>
    </source>
</evidence>
<accession>A0A0A2WVC2</accession>
<dbReference type="CDD" id="cd09631">
    <property type="entry name" value="DOMON_DOH"/>
    <property type="match status" value="1"/>
</dbReference>
<feature type="domain" description="DOMON" evidence="2">
    <location>
        <begin position="42"/>
        <end position="163"/>
    </location>
</feature>